<evidence type="ECO:0000256" key="1">
    <source>
        <dbReference type="ARBA" id="ARBA00007953"/>
    </source>
</evidence>
<dbReference type="PANTHER" id="PTHR13326">
    <property type="entry name" value="TRNA PSEUDOURIDINE SYNTHASE D"/>
    <property type="match status" value="1"/>
</dbReference>
<dbReference type="CDD" id="cd02576">
    <property type="entry name" value="PseudoU_synth_ScPUS7"/>
    <property type="match status" value="1"/>
</dbReference>
<dbReference type="GO" id="GO:0005634">
    <property type="term" value="C:nucleus"/>
    <property type="evidence" value="ECO:0007669"/>
    <property type="project" value="TreeGrafter"/>
</dbReference>
<evidence type="ECO:0000313" key="6">
    <source>
        <dbReference type="Proteomes" id="UP000193685"/>
    </source>
</evidence>
<dbReference type="Proteomes" id="UP000193685">
    <property type="component" value="Unassembled WGS sequence"/>
</dbReference>
<dbReference type="EMBL" id="MCFI01000019">
    <property type="protein sequence ID" value="ORY77773.1"/>
    <property type="molecule type" value="Genomic_DNA"/>
</dbReference>
<feature type="region of interest" description="Disordered" evidence="3">
    <location>
        <begin position="157"/>
        <end position="180"/>
    </location>
</feature>
<feature type="non-terminal residue" evidence="5">
    <location>
        <position position="1"/>
    </location>
</feature>
<dbReference type="Gene3D" id="3.30.2350.20">
    <property type="entry name" value="TruD, catalytic domain"/>
    <property type="match status" value="2"/>
</dbReference>
<evidence type="ECO:0000259" key="4">
    <source>
        <dbReference type="PROSITE" id="PS50984"/>
    </source>
</evidence>
<dbReference type="PIRSF" id="PIRSF037016">
    <property type="entry name" value="Pseudouridin_synth_euk_prd"/>
    <property type="match status" value="1"/>
</dbReference>
<dbReference type="STRING" id="56484.A0A1Y2F1R0"/>
<dbReference type="AlphaFoldDB" id="A0A1Y2F1R0"/>
<dbReference type="GO" id="GO:0001522">
    <property type="term" value="P:pseudouridine synthesis"/>
    <property type="evidence" value="ECO:0007669"/>
    <property type="project" value="InterPro"/>
</dbReference>
<evidence type="ECO:0000256" key="3">
    <source>
        <dbReference type="SAM" id="MobiDB-lite"/>
    </source>
</evidence>
<comment type="caution">
    <text evidence="5">The sequence shown here is derived from an EMBL/GenBank/DDBJ whole genome shotgun (WGS) entry which is preliminary data.</text>
</comment>
<dbReference type="GeneID" id="63784008"/>
<feature type="domain" description="TRUD" evidence="4">
    <location>
        <begin position="303"/>
        <end position="528"/>
    </location>
</feature>
<evidence type="ECO:0000256" key="2">
    <source>
        <dbReference type="ARBA" id="ARBA00023235"/>
    </source>
</evidence>
<comment type="similarity">
    <text evidence="1">Belongs to the pseudouridine synthase TruD family.</text>
</comment>
<protein>
    <submittedName>
        <fullName evidence="5">Pseudouridine synthase</fullName>
    </submittedName>
</protein>
<dbReference type="InterPro" id="IPR001656">
    <property type="entry name" value="PsdUridine_synth_TruD"/>
</dbReference>
<dbReference type="Pfam" id="PF01142">
    <property type="entry name" value="TruD"/>
    <property type="match status" value="1"/>
</dbReference>
<dbReference type="PANTHER" id="PTHR13326:SF21">
    <property type="entry name" value="PSEUDOURIDYLATE SYNTHASE PUS7L"/>
    <property type="match status" value="1"/>
</dbReference>
<accession>A0A1Y2F1R0</accession>
<dbReference type="OMA" id="CTSHDSG"/>
<feature type="non-terminal residue" evidence="5">
    <location>
        <position position="590"/>
    </location>
</feature>
<keyword evidence="2" id="KW-0413">Isomerase</keyword>
<evidence type="ECO:0000313" key="5">
    <source>
        <dbReference type="EMBL" id="ORY77773.1"/>
    </source>
</evidence>
<proteinExistence type="inferred from homology"/>
<dbReference type="PROSITE" id="PS50984">
    <property type="entry name" value="TRUD"/>
    <property type="match status" value="1"/>
</dbReference>
<dbReference type="RefSeq" id="XP_040723158.1">
    <property type="nucleotide sequence ID" value="XM_040867409.1"/>
</dbReference>
<organism evidence="5 6">
    <name type="scientific">Protomyces lactucae-debilis</name>
    <dbReference type="NCBI Taxonomy" id="2754530"/>
    <lineage>
        <taxon>Eukaryota</taxon>
        <taxon>Fungi</taxon>
        <taxon>Dikarya</taxon>
        <taxon>Ascomycota</taxon>
        <taxon>Taphrinomycotina</taxon>
        <taxon>Taphrinomycetes</taxon>
        <taxon>Taphrinales</taxon>
        <taxon>Protomycetaceae</taxon>
        <taxon>Protomyces</taxon>
    </lineage>
</organism>
<dbReference type="GO" id="GO:0009982">
    <property type="term" value="F:pseudouridine synthase activity"/>
    <property type="evidence" value="ECO:0007669"/>
    <property type="project" value="InterPro"/>
</dbReference>
<dbReference type="InterPro" id="IPR020103">
    <property type="entry name" value="PsdUridine_synth_cat_dom_sf"/>
</dbReference>
<dbReference type="GO" id="GO:0003723">
    <property type="term" value="F:RNA binding"/>
    <property type="evidence" value="ECO:0007669"/>
    <property type="project" value="InterPro"/>
</dbReference>
<dbReference type="InterPro" id="IPR042214">
    <property type="entry name" value="TruD_catalytic"/>
</dbReference>
<name>A0A1Y2F1R0_PROLT</name>
<gene>
    <name evidence="5" type="ORF">BCR37DRAFT_341853</name>
</gene>
<sequence length="590" mass="65669">LKEADVGITVLINDKIPRFECVLKHKLSDFQVFEVDEQGQVVRLKNVPSQADLTQEMQQKQEESKMKKEIIETQSFDFDTADAKALAEILGEVTFAKLKTFPQEAAERSFLTGENQPAIVTPVLEDKALRTAIHKGVRAVFVGALDSKATDDSRVKITAAPKRSKGSGRGRPGASAGTIRSTWPESGDYCQFHVYKEGKDTMEVANMLSRVLQKPPKTFGYAGTKDRRGCTVQRFTAYRVATARLANLNRTLKDIVLGDFSYTKNGLTLGDLSGNRFLLTLRSVTGASKDEIETALTRLREVGFINYYGMQRFGTSSTGTHEVGAHVLKHEFEKAVRLILSEHAGAQGETRAAKLHWIATSNAVETLERMPSRCIAEVAMLRQMVKAKSLTDWNASFHAVPRNLRLMYMHAYQSYVWNFAASQRIQQFGMQPVAGDLVLTEQSAEGEKTGASGREVIRAKLLTEDDLANYTIYDVVLPCPGCDVLYPGHSIKEVYVEVMKQHGLDPFNMVTTVKESTLMGAYRKLLSKPITLSWEVLQYEDEDQQIAATNLDELEGRTITLPTDGSKTAVKLEFQLETAAYATMLLREVV</sequence>
<dbReference type="SUPFAM" id="SSF55120">
    <property type="entry name" value="Pseudouridine synthase"/>
    <property type="match status" value="1"/>
</dbReference>
<dbReference type="OrthoDB" id="447290at2759"/>
<dbReference type="InterPro" id="IPR011760">
    <property type="entry name" value="PsdUridine_synth_TruD_insert"/>
</dbReference>
<dbReference type="NCBIfam" id="TIGR00094">
    <property type="entry name" value="tRNA_TruD_broad"/>
    <property type="match status" value="1"/>
</dbReference>
<reference evidence="5 6" key="1">
    <citation type="submission" date="2016-07" db="EMBL/GenBank/DDBJ databases">
        <title>Pervasive Adenine N6-methylation of Active Genes in Fungi.</title>
        <authorList>
            <consortium name="DOE Joint Genome Institute"/>
            <person name="Mondo S.J."/>
            <person name="Dannebaum R.O."/>
            <person name="Kuo R.C."/>
            <person name="Labutti K."/>
            <person name="Haridas S."/>
            <person name="Kuo A."/>
            <person name="Salamov A."/>
            <person name="Ahrendt S.R."/>
            <person name="Lipzen A."/>
            <person name="Sullivan W."/>
            <person name="Andreopoulos W.B."/>
            <person name="Clum A."/>
            <person name="Lindquist E."/>
            <person name="Daum C."/>
            <person name="Ramamoorthy G.K."/>
            <person name="Gryganskyi A."/>
            <person name="Culley D."/>
            <person name="Magnuson J.K."/>
            <person name="James T.Y."/>
            <person name="O'Malley M.A."/>
            <person name="Stajich J.E."/>
            <person name="Spatafora J.W."/>
            <person name="Visel A."/>
            <person name="Grigoriev I.V."/>
        </authorList>
    </citation>
    <scope>NUCLEOTIDE SEQUENCE [LARGE SCALE GENOMIC DNA]</scope>
    <source>
        <strain evidence="5 6">12-1054</strain>
    </source>
</reference>
<keyword evidence="6" id="KW-1185">Reference proteome</keyword>